<dbReference type="Proteomes" id="UP000246078">
    <property type="component" value="Unassembled WGS sequence"/>
</dbReference>
<reference evidence="3 4" key="1">
    <citation type="journal article" date="2018" name="Microb. Genom.">
        <title>Expanding an expanded genome: long-read sequencing of Trypanosoma cruzi.</title>
        <authorList>
            <person name="Berna L."/>
            <person name="Rodriguez M."/>
            <person name="Chiribao M.L."/>
            <person name="Parodi-Talice A."/>
            <person name="Pita S."/>
            <person name="Rijo G."/>
            <person name="Alvarez-Valin F."/>
            <person name="Robello C."/>
        </authorList>
    </citation>
    <scope>NUCLEOTIDE SEQUENCE [LARGE SCALE GENOMIC DNA]</scope>
    <source>
        <strain evidence="3 4">TCC</strain>
    </source>
</reference>
<dbReference type="EMBL" id="PRFC01000289">
    <property type="protein sequence ID" value="PWU93755.1"/>
    <property type="molecule type" value="Genomic_DNA"/>
</dbReference>
<evidence type="ECO:0000313" key="4">
    <source>
        <dbReference type="Proteomes" id="UP000246078"/>
    </source>
</evidence>
<accession>A0A2V2VB62</accession>
<organism evidence="3 4">
    <name type="scientific">Trypanosoma cruzi</name>
    <dbReference type="NCBI Taxonomy" id="5693"/>
    <lineage>
        <taxon>Eukaryota</taxon>
        <taxon>Discoba</taxon>
        <taxon>Euglenozoa</taxon>
        <taxon>Kinetoplastea</taxon>
        <taxon>Metakinetoplastina</taxon>
        <taxon>Trypanosomatida</taxon>
        <taxon>Trypanosomatidae</taxon>
        <taxon>Trypanosoma</taxon>
        <taxon>Schizotrypanum</taxon>
    </lineage>
</organism>
<comment type="caution">
    <text evidence="3">The sequence shown here is derived from an EMBL/GenBank/DDBJ whole genome shotgun (WGS) entry which is preliminary data.</text>
</comment>
<dbReference type="VEuPathDB" id="TriTrypDB:C4B63_165g8"/>
<evidence type="ECO:0000259" key="1">
    <source>
        <dbReference type="Pfam" id="PF07999"/>
    </source>
</evidence>
<gene>
    <name evidence="3" type="ORF">C3747_289g22</name>
</gene>
<feature type="domain" description="Retrotransposon hot spot protein,C-terminal" evidence="1">
    <location>
        <begin position="118"/>
        <end position="201"/>
    </location>
</feature>
<dbReference type="AlphaFoldDB" id="A0A2V2VB62"/>
<evidence type="ECO:0000259" key="2">
    <source>
        <dbReference type="Pfam" id="PF20445"/>
    </source>
</evidence>
<dbReference type="VEuPathDB" id="TriTrypDB:Tc_MARK_9025"/>
<dbReference type="Pfam" id="PF20445">
    <property type="entry name" value="RHS_N"/>
    <property type="match status" value="1"/>
</dbReference>
<name>A0A2V2VB62_TRYCR</name>
<dbReference type="VEuPathDB" id="TriTrypDB:TCSYLVIO_008767"/>
<dbReference type="InterPro" id="IPR046836">
    <property type="entry name" value="RHS_C"/>
</dbReference>
<dbReference type="VEuPathDB" id="TriTrypDB:TCDM_12176"/>
<evidence type="ECO:0000313" key="3">
    <source>
        <dbReference type="EMBL" id="PWU93755.1"/>
    </source>
</evidence>
<dbReference type="InterPro" id="IPR046835">
    <property type="entry name" value="RHS_N"/>
</dbReference>
<dbReference type="Pfam" id="PF07999">
    <property type="entry name" value="RHSP"/>
    <property type="match status" value="1"/>
</dbReference>
<dbReference type="NCBIfam" id="TIGR01631">
    <property type="entry name" value="Trypano_RHS"/>
    <property type="match status" value="1"/>
</dbReference>
<proteinExistence type="predicted"/>
<dbReference type="VEuPathDB" id="TriTrypDB:C3747_289g22"/>
<protein>
    <submittedName>
        <fullName evidence="3">Putative retrotransposon hot spot protein (RHS)</fullName>
    </submittedName>
</protein>
<dbReference type="VEuPathDB" id="TriTrypDB:TcCL_Unassigned00777"/>
<sequence length="212" mass="24016">MLRVCVQCEAASCRGSFWRRGDGNGCEGGENTAVLDVQGSWRIPLEKDDGVEQSGAPRLRLMVLTSDKAWPYSWRENKFTRDCHVNCEVERVWRTVKGDVTEWFSTDGENNFTPKKRLLIGTPGIGKSVAAGSYPFYQLPHCDVEKLPVVAYSFGGSMRYVFEKAIKTVTGYVGTGASEEVLYDLWLWKMKWYIIYDVIKKPSSEIFLLCIA</sequence>
<feature type="domain" description="Retrotransposon hot spot protein N-terminal" evidence="2">
    <location>
        <begin position="45"/>
        <end position="114"/>
    </location>
</feature>
<dbReference type="InterPro" id="IPR006518">
    <property type="entry name" value="Trypano_RHS"/>
</dbReference>